<comment type="caution">
    <text evidence="7">The sequence shown here is derived from an EMBL/GenBank/DDBJ whole genome shotgun (WGS) entry which is preliminary data.</text>
</comment>
<keyword evidence="4 7" id="KW-0067">ATP-binding</keyword>
<evidence type="ECO:0000256" key="3">
    <source>
        <dbReference type="ARBA" id="ARBA00022741"/>
    </source>
</evidence>
<comment type="similarity">
    <text evidence="1">Belongs to the ABC transporter superfamily.</text>
</comment>
<reference evidence="7 8" key="1">
    <citation type="submission" date="2020-02" db="EMBL/GenBank/DDBJ databases">
        <title>Geodermatophilus sabuli CPCC 205279 I12A-02694.</title>
        <authorList>
            <person name="Jiang Z."/>
        </authorList>
    </citation>
    <scope>NUCLEOTIDE SEQUENCE [LARGE SCALE GENOMIC DNA]</scope>
    <source>
        <strain evidence="7 8">I12A-02694</strain>
    </source>
</reference>
<dbReference type="GO" id="GO:0015807">
    <property type="term" value="P:L-amino acid transport"/>
    <property type="evidence" value="ECO:0007669"/>
    <property type="project" value="TreeGrafter"/>
</dbReference>
<evidence type="ECO:0000256" key="5">
    <source>
        <dbReference type="ARBA" id="ARBA00022970"/>
    </source>
</evidence>
<evidence type="ECO:0000256" key="4">
    <source>
        <dbReference type="ARBA" id="ARBA00022840"/>
    </source>
</evidence>
<evidence type="ECO:0000313" key="7">
    <source>
        <dbReference type="EMBL" id="NEK56851.1"/>
    </source>
</evidence>
<keyword evidence="8" id="KW-1185">Reference proteome</keyword>
<dbReference type="SUPFAM" id="SSF52540">
    <property type="entry name" value="P-loop containing nucleoside triphosphate hydrolases"/>
    <property type="match status" value="1"/>
</dbReference>
<dbReference type="PROSITE" id="PS00211">
    <property type="entry name" value="ABC_TRANSPORTER_1"/>
    <property type="match status" value="1"/>
</dbReference>
<dbReference type="InterPro" id="IPR003439">
    <property type="entry name" value="ABC_transporter-like_ATP-bd"/>
</dbReference>
<evidence type="ECO:0000313" key="8">
    <source>
        <dbReference type="Proteomes" id="UP000470246"/>
    </source>
</evidence>
<dbReference type="InterPro" id="IPR003593">
    <property type="entry name" value="AAA+_ATPase"/>
</dbReference>
<dbReference type="RefSeq" id="WP_163480049.1">
    <property type="nucleotide sequence ID" value="NZ_JAAGWF010000004.1"/>
</dbReference>
<dbReference type="GO" id="GO:0015658">
    <property type="term" value="F:branched-chain amino acid transmembrane transporter activity"/>
    <property type="evidence" value="ECO:0007669"/>
    <property type="project" value="TreeGrafter"/>
</dbReference>
<dbReference type="Proteomes" id="UP000470246">
    <property type="component" value="Unassembled WGS sequence"/>
</dbReference>
<keyword evidence="5" id="KW-0029">Amino-acid transport</keyword>
<dbReference type="Pfam" id="PF00005">
    <property type="entry name" value="ABC_tran"/>
    <property type="match status" value="1"/>
</dbReference>
<dbReference type="CDD" id="cd03224">
    <property type="entry name" value="ABC_TM1139_LivF_branched"/>
    <property type="match status" value="1"/>
</dbReference>
<dbReference type="PANTHER" id="PTHR43820:SF4">
    <property type="entry name" value="HIGH-AFFINITY BRANCHED-CHAIN AMINO ACID TRANSPORT ATP-BINDING PROTEIN LIVF"/>
    <property type="match status" value="1"/>
</dbReference>
<organism evidence="7 8">
    <name type="scientific">Geodermatophilus sabuli</name>
    <dbReference type="NCBI Taxonomy" id="1564158"/>
    <lineage>
        <taxon>Bacteria</taxon>
        <taxon>Bacillati</taxon>
        <taxon>Actinomycetota</taxon>
        <taxon>Actinomycetes</taxon>
        <taxon>Geodermatophilales</taxon>
        <taxon>Geodermatophilaceae</taxon>
        <taxon>Geodermatophilus</taxon>
    </lineage>
</organism>
<dbReference type="InterPro" id="IPR017871">
    <property type="entry name" value="ABC_transporter-like_CS"/>
</dbReference>
<protein>
    <submittedName>
        <fullName evidence="7">ABC transporter ATP-binding protein</fullName>
    </submittedName>
</protein>
<dbReference type="GO" id="GO:0005524">
    <property type="term" value="F:ATP binding"/>
    <property type="evidence" value="ECO:0007669"/>
    <property type="project" value="UniProtKB-KW"/>
</dbReference>
<accession>A0A7K3VW28</accession>
<dbReference type="SMART" id="SM00382">
    <property type="entry name" value="AAA"/>
    <property type="match status" value="1"/>
</dbReference>
<gene>
    <name evidence="7" type="ORF">GCU56_03060</name>
</gene>
<dbReference type="EMBL" id="JAAGWF010000004">
    <property type="protein sequence ID" value="NEK56851.1"/>
    <property type="molecule type" value="Genomic_DNA"/>
</dbReference>
<keyword evidence="2" id="KW-0813">Transport</keyword>
<evidence type="ECO:0000256" key="1">
    <source>
        <dbReference type="ARBA" id="ARBA00005417"/>
    </source>
</evidence>
<dbReference type="AlphaFoldDB" id="A0A7K3VW28"/>
<dbReference type="InterPro" id="IPR052156">
    <property type="entry name" value="BCAA_Transport_ATP-bd_LivF"/>
</dbReference>
<name>A0A7K3VW28_9ACTN</name>
<dbReference type="GO" id="GO:0016887">
    <property type="term" value="F:ATP hydrolysis activity"/>
    <property type="evidence" value="ECO:0007669"/>
    <property type="project" value="InterPro"/>
</dbReference>
<evidence type="ECO:0000256" key="2">
    <source>
        <dbReference type="ARBA" id="ARBA00022448"/>
    </source>
</evidence>
<dbReference type="PROSITE" id="PS50893">
    <property type="entry name" value="ABC_TRANSPORTER_2"/>
    <property type="match status" value="1"/>
</dbReference>
<dbReference type="PANTHER" id="PTHR43820">
    <property type="entry name" value="HIGH-AFFINITY BRANCHED-CHAIN AMINO ACID TRANSPORT ATP-BINDING PROTEIN LIVF"/>
    <property type="match status" value="1"/>
</dbReference>
<dbReference type="Gene3D" id="3.40.50.300">
    <property type="entry name" value="P-loop containing nucleotide triphosphate hydrolases"/>
    <property type="match status" value="1"/>
</dbReference>
<proteinExistence type="inferred from homology"/>
<keyword evidence="3" id="KW-0547">Nucleotide-binding</keyword>
<evidence type="ECO:0000259" key="6">
    <source>
        <dbReference type="PROSITE" id="PS50893"/>
    </source>
</evidence>
<feature type="domain" description="ABC transporter" evidence="6">
    <location>
        <begin position="7"/>
        <end position="240"/>
    </location>
</feature>
<sequence length="240" mass="26017">MTGGAILEITGLVVAYGRAEAVIKSLDLTIDRGDALGLVGMNGAGKSTLLRAISGRLHPRAGRVLFEGEDISSARLSELPRKGLVLLPEGHRVLRNLTVRENLEIATMALRPAEVRRRLNETLPLVHEMFPVLADRSNQVAGLMSGGEQQMLSISRALIQKPKLLLLDEPSLGLAPLIIDRIYESLTVLRDRGIAMLIVEQNSDRVVRATNRMVVLRDGSITAEGDSASLDASTIHAAYF</sequence>
<dbReference type="InterPro" id="IPR027417">
    <property type="entry name" value="P-loop_NTPase"/>
</dbReference>